<dbReference type="PANTHER" id="PTHR15740">
    <property type="entry name" value="NEUROPROTECTIVE PEPTIDE-CONTAINING PROTEIN"/>
    <property type="match status" value="1"/>
</dbReference>
<keyword evidence="7 10" id="KW-0371">Homeobox</keyword>
<dbReference type="GO" id="GO:0005634">
    <property type="term" value="C:nucleus"/>
    <property type="evidence" value="ECO:0007669"/>
    <property type="project" value="UniProtKB-SubCell"/>
</dbReference>
<keyword evidence="4" id="KW-0862">Zinc</keyword>
<dbReference type="Proteomes" id="UP000886611">
    <property type="component" value="Unassembled WGS sequence"/>
</dbReference>
<keyword evidence="3" id="KW-0863">Zinc-finger</keyword>
<proteinExistence type="predicted"/>
<keyword evidence="14" id="KW-1185">Reference proteome</keyword>
<evidence type="ECO:0000256" key="6">
    <source>
        <dbReference type="ARBA" id="ARBA00023125"/>
    </source>
</evidence>
<dbReference type="SUPFAM" id="SSF46689">
    <property type="entry name" value="Homeodomain-like"/>
    <property type="match status" value="1"/>
</dbReference>
<dbReference type="Gene3D" id="1.10.10.60">
    <property type="entry name" value="Homeodomain-like"/>
    <property type="match status" value="1"/>
</dbReference>
<dbReference type="GO" id="GO:0008270">
    <property type="term" value="F:zinc ion binding"/>
    <property type="evidence" value="ECO:0007669"/>
    <property type="project" value="UniProtKB-KW"/>
</dbReference>
<evidence type="ECO:0000256" key="1">
    <source>
        <dbReference type="ARBA" id="ARBA00022723"/>
    </source>
</evidence>
<name>A0A8X8BSL1_POLSE</name>
<feature type="domain" description="C2H2-type" evidence="12">
    <location>
        <begin position="765"/>
        <end position="786"/>
    </location>
</feature>
<dbReference type="InterPro" id="IPR009057">
    <property type="entry name" value="Homeodomain-like_sf"/>
</dbReference>
<feature type="region of interest" description="Disordered" evidence="11">
    <location>
        <begin position="458"/>
        <end position="484"/>
    </location>
</feature>
<protein>
    <submittedName>
        <fullName evidence="13">ADNP2 protein</fullName>
    </submittedName>
</protein>
<dbReference type="InterPro" id="IPR038861">
    <property type="entry name" value="ADNP/ADNP2"/>
</dbReference>
<dbReference type="Pfam" id="PF19627">
    <property type="entry name" value="ADNP_N"/>
    <property type="match status" value="1"/>
</dbReference>
<evidence type="ECO:0000256" key="9">
    <source>
        <dbReference type="ARBA" id="ARBA00023242"/>
    </source>
</evidence>
<evidence type="ECO:0000256" key="3">
    <source>
        <dbReference type="ARBA" id="ARBA00022771"/>
    </source>
</evidence>
<dbReference type="SMART" id="SM00389">
    <property type="entry name" value="HOX"/>
    <property type="match status" value="1"/>
</dbReference>
<dbReference type="InterPro" id="IPR013087">
    <property type="entry name" value="Znf_C2H2_type"/>
</dbReference>
<keyword evidence="9 10" id="KW-0539">Nucleus</keyword>
<accession>A0A8X8BSL1</accession>
<dbReference type="Pfam" id="PF00046">
    <property type="entry name" value="Homeodomain"/>
    <property type="match status" value="1"/>
</dbReference>
<comment type="caution">
    <text evidence="13">The sequence shown here is derived from an EMBL/GenBank/DDBJ whole genome shotgun (WGS) entry which is preliminary data.</text>
</comment>
<comment type="subcellular location">
    <subcellularLocation>
        <location evidence="10">Nucleus</location>
    </subcellularLocation>
</comment>
<evidence type="ECO:0000256" key="2">
    <source>
        <dbReference type="ARBA" id="ARBA00022737"/>
    </source>
</evidence>
<dbReference type="GO" id="GO:0003677">
    <property type="term" value="F:DNA binding"/>
    <property type="evidence" value="ECO:0007669"/>
    <property type="project" value="UniProtKB-KW"/>
</dbReference>
<dbReference type="AlphaFoldDB" id="A0A8X8BSL1"/>
<evidence type="ECO:0000256" key="11">
    <source>
        <dbReference type="SAM" id="MobiDB-lite"/>
    </source>
</evidence>
<keyword evidence="5" id="KW-0805">Transcription regulation</keyword>
<dbReference type="InterPro" id="IPR001356">
    <property type="entry name" value="HD"/>
</dbReference>
<evidence type="ECO:0000313" key="13">
    <source>
        <dbReference type="EMBL" id="KAG2464806.1"/>
    </source>
</evidence>
<evidence type="ECO:0000256" key="4">
    <source>
        <dbReference type="ARBA" id="ARBA00022833"/>
    </source>
</evidence>
<dbReference type="GO" id="GO:0010468">
    <property type="term" value="P:regulation of gene expression"/>
    <property type="evidence" value="ECO:0007669"/>
    <property type="project" value="TreeGrafter"/>
</dbReference>
<keyword evidence="1" id="KW-0479">Metal-binding</keyword>
<evidence type="ECO:0000259" key="12">
    <source>
        <dbReference type="PROSITE" id="PS00028"/>
    </source>
</evidence>
<sequence>MLHSLKTDYKALRLRICTGIPKIVGSNPRHCQKRSYSAGPLSKTLNLQLLQGLCTMADPALRPQRERKMFQLPVFNLEKIRKSRKRVKGILCDIGLQSCKELVGELKSFDAGDKYFYNTEWSDVCEWDSYRRKKKPLYRTKTFCCSLCKFSTKTIYSFRLHVQRCHEEEQDIETISGCPVCPFTAHPKVINQHFKFFHTMPRKSQLSPSHAIVGSAPTAMSSSDRFSCRKCFYQDSLYYCMKKHILVMHYPSLLSSYFGQRTESELTSCQETGFSPLRFYCKMCNLPAESSDHLLYHILTSDKHRELEVHLKALIYEHGKQGKRNQLAKLASIAPKVKASSQILNVPMLPGTNGQQPMNMVPLPQNITHGVMGPPRPPECSPINSPIMAPNVPRTTATSSGPRLMSPPVPSLNHMRPSLVPPAVMHGAPGCMPPIVRAPCSNQGFLPQGPSASLVQMSPTTPRNSLPPTSPVTSLISSQPSRVTPSALPAATTVATTLIHGGGVGNQQKGPMNISVPTITNNAPKQMPGSLRLPLQHQQQLLPPPSQQQQQGLTLMQTTLNFQNKVGLRAAAPQSLLVSQRLPLTQPVSAVNASKGAMLASQSVLSQLIPTGNKVNGLPTYTLAPVQVALPVHSGNVQNLPTLPVPVQIPQGNPVTQIAQQVPVKPSALPVVPPSLDSSDGSKQAKQWISCPVCNELFPSNVYQVHIEVAHKQQAPPKPTNVVRGLAARAPFLKKIKEKTIKCLACKVLLSEKGLCEHLLHGLNCLFCPAMFSSIKQLLEHTTMEHSPRQKVNSAFMEREYRLYTDDQGEIIFPYFDMNTAAPKEQVGDREINLALVTGSLELIYIKVHLAIGQTICKVTPRFPSKDCPFCLEKFESVHDYELHLKSKHYIMPTIHAILKMPAFKCIYCCGVYTGKTTAKAISVHVQRCRCAPRNNKEMEKIIYPDSSISTLMSVNGGPPKFTMLPAIPHNPPVVLNSQTINPVIQNTLRIESIMRSLESSKSEKESVAAKKRKIDSENDPVSSAVEKPQVILALDPTSVSVRSNEARKEFLNAYFNKKPYLSKKEIEVLASRLWLNKPDVACHFGSKRTRCMKAMQKKQPAVLLGFNMSELKKIKHNLEITEVTID</sequence>
<reference evidence="13 14" key="1">
    <citation type="journal article" date="2021" name="Cell">
        <title>Tracing the genetic footprints of vertebrate landing in non-teleost ray-finned fishes.</title>
        <authorList>
            <person name="Bi X."/>
            <person name="Wang K."/>
            <person name="Yang L."/>
            <person name="Pan H."/>
            <person name="Jiang H."/>
            <person name="Wei Q."/>
            <person name="Fang M."/>
            <person name="Yu H."/>
            <person name="Zhu C."/>
            <person name="Cai Y."/>
            <person name="He Y."/>
            <person name="Gan X."/>
            <person name="Zeng H."/>
            <person name="Yu D."/>
            <person name="Zhu Y."/>
            <person name="Jiang H."/>
            <person name="Qiu Q."/>
            <person name="Yang H."/>
            <person name="Zhang Y.E."/>
            <person name="Wang W."/>
            <person name="Zhu M."/>
            <person name="He S."/>
            <person name="Zhang G."/>
        </authorList>
    </citation>
    <scope>NUCLEOTIDE SEQUENCE [LARGE SCALE GENOMIC DNA]</scope>
    <source>
        <strain evidence="13">Bchr_013</strain>
    </source>
</reference>
<feature type="region of interest" description="Disordered" evidence="11">
    <location>
        <begin position="1002"/>
        <end position="1022"/>
    </location>
</feature>
<evidence type="ECO:0000313" key="14">
    <source>
        <dbReference type="Proteomes" id="UP000886611"/>
    </source>
</evidence>
<evidence type="ECO:0000256" key="10">
    <source>
        <dbReference type="RuleBase" id="RU000682"/>
    </source>
</evidence>
<feature type="non-terminal residue" evidence="13">
    <location>
        <position position="1"/>
    </location>
</feature>
<feature type="compositionally biased region" description="Polar residues" evidence="11">
    <location>
        <begin position="458"/>
        <end position="482"/>
    </location>
</feature>
<dbReference type="EMBL" id="JAATIS010002524">
    <property type="protein sequence ID" value="KAG2464806.1"/>
    <property type="molecule type" value="Genomic_DNA"/>
</dbReference>
<keyword evidence="6 10" id="KW-0238">DNA-binding</keyword>
<keyword evidence="8" id="KW-0804">Transcription</keyword>
<dbReference type="PROSITE" id="PS00028">
    <property type="entry name" value="ZINC_FINGER_C2H2_1"/>
    <property type="match status" value="1"/>
</dbReference>
<dbReference type="InterPro" id="IPR045762">
    <property type="entry name" value="ADNP_Znf"/>
</dbReference>
<keyword evidence="2" id="KW-0677">Repeat</keyword>
<evidence type="ECO:0000256" key="8">
    <source>
        <dbReference type="ARBA" id="ARBA00023163"/>
    </source>
</evidence>
<evidence type="ECO:0000256" key="7">
    <source>
        <dbReference type="ARBA" id="ARBA00023155"/>
    </source>
</evidence>
<gene>
    <name evidence="13" type="primary">Adnp2</name>
    <name evidence="13" type="ORF">GTO96_0009904</name>
</gene>
<evidence type="ECO:0000256" key="5">
    <source>
        <dbReference type="ARBA" id="ARBA00023015"/>
    </source>
</evidence>
<dbReference type="SMART" id="SM00355">
    <property type="entry name" value="ZnF_C2H2"/>
    <property type="match status" value="7"/>
</dbReference>
<organism evidence="13 14">
    <name type="scientific">Polypterus senegalus</name>
    <name type="common">Senegal bichir</name>
    <dbReference type="NCBI Taxonomy" id="55291"/>
    <lineage>
        <taxon>Eukaryota</taxon>
        <taxon>Metazoa</taxon>
        <taxon>Chordata</taxon>
        <taxon>Craniata</taxon>
        <taxon>Vertebrata</taxon>
        <taxon>Euteleostomi</taxon>
        <taxon>Actinopterygii</taxon>
        <taxon>Polypteriformes</taxon>
        <taxon>Polypteridae</taxon>
        <taxon>Polypterus</taxon>
    </lineage>
</organism>
<feature type="non-terminal residue" evidence="13">
    <location>
        <position position="1127"/>
    </location>
</feature>
<dbReference type="PANTHER" id="PTHR15740:SF2">
    <property type="entry name" value="ACTIVITY-DEPENDENT NEUROPROTECTOR HOMEOBOX PROTEIN 2"/>
    <property type="match status" value="1"/>
</dbReference>
<dbReference type="CDD" id="cd00086">
    <property type="entry name" value="homeodomain"/>
    <property type="match status" value="1"/>
</dbReference>